<dbReference type="InterPro" id="IPR011008">
    <property type="entry name" value="Dimeric_a/b-barrel"/>
</dbReference>
<dbReference type="PANTHER" id="PTHR21017:SF17">
    <property type="entry name" value="PROTEIN NIPSNAP"/>
    <property type="match status" value="1"/>
</dbReference>
<comment type="caution">
    <text evidence="3">The sequence shown here is derived from an EMBL/GenBank/DDBJ whole genome shotgun (WGS) entry which is preliminary data.</text>
</comment>
<dbReference type="Gene3D" id="3.30.70.100">
    <property type="match status" value="1"/>
</dbReference>
<reference evidence="4" key="1">
    <citation type="submission" date="2018-08" db="EMBL/GenBank/DDBJ databases">
        <authorList>
            <person name="Kim S.-J."/>
            <person name="Jung G.-Y."/>
        </authorList>
    </citation>
    <scope>NUCLEOTIDE SEQUENCE [LARGE SCALE GENOMIC DNA]</scope>
    <source>
        <strain evidence="4">GY_H</strain>
    </source>
</reference>
<evidence type="ECO:0000256" key="1">
    <source>
        <dbReference type="ARBA" id="ARBA00005291"/>
    </source>
</evidence>
<keyword evidence="4" id="KW-1185">Reference proteome</keyword>
<dbReference type="PANTHER" id="PTHR21017">
    <property type="entry name" value="NIPSNAP-RELATED"/>
    <property type="match status" value="1"/>
</dbReference>
<dbReference type="EMBL" id="QRGO01000001">
    <property type="protein sequence ID" value="RDV04879.1"/>
    <property type="molecule type" value="Genomic_DNA"/>
</dbReference>
<sequence>MLLDVRTYKIKPGCMAPHLALYERLGYPAQVRYLGEPLCYANAESGEMNSIVHIWVYDSAADREQKRARMMQDQEWKNYLAESAKMGYVLEQKTSLMTPVSFAPPIPPRKV</sequence>
<dbReference type="InterPro" id="IPR012577">
    <property type="entry name" value="NIPSNAP"/>
</dbReference>
<dbReference type="RefSeq" id="WP_115516906.1">
    <property type="nucleotide sequence ID" value="NZ_QRGO01000001.1"/>
</dbReference>
<dbReference type="Pfam" id="PF07978">
    <property type="entry name" value="NIPSNAP"/>
    <property type="match status" value="1"/>
</dbReference>
<protein>
    <submittedName>
        <fullName evidence="3">NIPSNAP family protein</fullName>
    </submittedName>
</protein>
<comment type="similarity">
    <text evidence="1">Belongs to the NipSnap family.</text>
</comment>
<evidence type="ECO:0000259" key="2">
    <source>
        <dbReference type="Pfam" id="PF07978"/>
    </source>
</evidence>
<gene>
    <name evidence="3" type="ORF">DXH78_10075</name>
</gene>
<dbReference type="SUPFAM" id="SSF54909">
    <property type="entry name" value="Dimeric alpha+beta barrel"/>
    <property type="match status" value="1"/>
</dbReference>
<evidence type="ECO:0000313" key="3">
    <source>
        <dbReference type="EMBL" id="RDV04879.1"/>
    </source>
</evidence>
<name>A0A371BB95_9BRAD</name>
<dbReference type="OrthoDB" id="4124121at2"/>
<dbReference type="AlphaFoldDB" id="A0A371BB95"/>
<feature type="domain" description="NIPSNAP" evidence="2">
    <location>
        <begin position="4"/>
        <end position="104"/>
    </location>
</feature>
<accession>A0A371BB95</accession>
<organism evidence="3 4">
    <name type="scientific">Undibacter mobilis</name>
    <dbReference type="NCBI Taxonomy" id="2292256"/>
    <lineage>
        <taxon>Bacteria</taxon>
        <taxon>Pseudomonadati</taxon>
        <taxon>Pseudomonadota</taxon>
        <taxon>Alphaproteobacteria</taxon>
        <taxon>Hyphomicrobiales</taxon>
        <taxon>Nitrobacteraceae</taxon>
        <taxon>Undibacter</taxon>
    </lineage>
</organism>
<dbReference type="Proteomes" id="UP000263993">
    <property type="component" value="Unassembled WGS sequence"/>
</dbReference>
<proteinExistence type="inferred from homology"/>
<evidence type="ECO:0000313" key="4">
    <source>
        <dbReference type="Proteomes" id="UP000263993"/>
    </source>
</evidence>
<dbReference type="InterPro" id="IPR051557">
    <property type="entry name" value="NipSnap_domain"/>
</dbReference>